<keyword evidence="5" id="KW-1185">Reference proteome</keyword>
<protein>
    <recommendedName>
        <fullName evidence="1">peptidyl-tRNA hydrolase</fullName>
        <ecNumber evidence="1">3.1.1.29</ecNumber>
    </recommendedName>
</protein>
<evidence type="ECO:0000313" key="4">
    <source>
        <dbReference type="EMBL" id="ASZ74660.1"/>
    </source>
</evidence>
<gene>
    <name evidence="4" type="ORF">SEA_PHABBA_89</name>
</gene>
<dbReference type="EC" id="3.1.1.29" evidence="1"/>
<dbReference type="InterPro" id="IPR023476">
    <property type="entry name" value="Pep_tRNA_hydro_II_dom_sf"/>
</dbReference>
<dbReference type="Pfam" id="PF01981">
    <property type="entry name" value="PTH2"/>
    <property type="match status" value="1"/>
</dbReference>
<accession>A0A249XSM7</accession>
<dbReference type="SUPFAM" id="SSF102462">
    <property type="entry name" value="Peptidyl-tRNA hydrolase II"/>
    <property type="match status" value="1"/>
</dbReference>
<dbReference type="GO" id="GO:0004045">
    <property type="term" value="F:peptidyl-tRNA hydrolase activity"/>
    <property type="evidence" value="ECO:0007669"/>
    <property type="project" value="UniProtKB-EC"/>
</dbReference>
<evidence type="ECO:0000256" key="2">
    <source>
        <dbReference type="ARBA" id="ARBA00022801"/>
    </source>
</evidence>
<dbReference type="Proteomes" id="UP000226037">
    <property type="component" value="Segment"/>
</dbReference>
<proteinExistence type="predicted"/>
<keyword evidence="2 4" id="KW-0378">Hydrolase</keyword>
<dbReference type="InterPro" id="IPR002833">
    <property type="entry name" value="PTH2"/>
</dbReference>
<organism evidence="4 5">
    <name type="scientific">Mycobacterium phage Phabba</name>
    <dbReference type="NCBI Taxonomy" id="2027899"/>
    <lineage>
        <taxon>Viruses</taxon>
        <taxon>Duplodnaviria</taxon>
        <taxon>Heunggongvirae</taxon>
        <taxon>Uroviricota</taxon>
        <taxon>Caudoviricetes</taxon>
        <taxon>Ceeclamvirinae</taxon>
        <taxon>Myrnavirus</taxon>
        <taxon>Myrnavirus phabba</taxon>
        <taxon>Myranavirus phabba</taxon>
    </lineage>
</organism>
<dbReference type="EMBL" id="MF668280">
    <property type="protein sequence ID" value="ASZ74660.1"/>
    <property type="molecule type" value="Genomic_DNA"/>
</dbReference>
<evidence type="ECO:0000256" key="1">
    <source>
        <dbReference type="ARBA" id="ARBA00013260"/>
    </source>
</evidence>
<evidence type="ECO:0000256" key="3">
    <source>
        <dbReference type="ARBA" id="ARBA00048707"/>
    </source>
</evidence>
<evidence type="ECO:0000313" key="5">
    <source>
        <dbReference type="Proteomes" id="UP000226037"/>
    </source>
</evidence>
<dbReference type="Gene3D" id="3.40.1490.10">
    <property type="entry name" value="Bit1"/>
    <property type="match status" value="1"/>
</dbReference>
<sequence length="118" mass="13016">MTRESNPDKLYVAVRADLPPGLQTAQAVHAGIQFYDEHPELTREWIRMSNFIVIINVENEDQLIQLATDARMGEGLAVSMVNEPDLGDEYTAIAIEAGEAASALCASFPLCLRNAFTY</sequence>
<reference evidence="5" key="1">
    <citation type="submission" date="2017-08" db="EMBL/GenBank/DDBJ databases">
        <authorList>
            <person name="de Groot N.N."/>
        </authorList>
    </citation>
    <scope>NUCLEOTIDE SEQUENCE [LARGE SCALE GENOMIC DNA]</scope>
</reference>
<name>A0A249XSM7_9CAUD</name>
<comment type="catalytic activity">
    <reaction evidence="3">
        <text>an N-acyl-L-alpha-aminoacyl-tRNA + H2O = an N-acyl-L-amino acid + a tRNA + H(+)</text>
        <dbReference type="Rhea" id="RHEA:54448"/>
        <dbReference type="Rhea" id="RHEA-COMP:10123"/>
        <dbReference type="Rhea" id="RHEA-COMP:13883"/>
        <dbReference type="ChEBI" id="CHEBI:15377"/>
        <dbReference type="ChEBI" id="CHEBI:15378"/>
        <dbReference type="ChEBI" id="CHEBI:59874"/>
        <dbReference type="ChEBI" id="CHEBI:78442"/>
        <dbReference type="ChEBI" id="CHEBI:138191"/>
        <dbReference type="EC" id="3.1.1.29"/>
    </reaction>
</comment>